<keyword evidence="5" id="KW-1185">Reference proteome</keyword>
<dbReference type="PANTHER" id="PTHR34475:SF1">
    <property type="entry name" value="CYTOSKELETON PROTEIN RODZ"/>
    <property type="match status" value="1"/>
</dbReference>
<dbReference type="InterPro" id="IPR025194">
    <property type="entry name" value="RodZ-like_C"/>
</dbReference>
<evidence type="ECO:0000313" key="5">
    <source>
        <dbReference type="Proteomes" id="UP001239167"/>
    </source>
</evidence>
<dbReference type="RefSeq" id="WP_196603273.1">
    <property type="nucleotide sequence ID" value="NZ_CP116940.1"/>
</dbReference>
<accession>A0ABT9Y5N1</accession>
<feature type="region of interest" description="Disordered" evidence="1">
    <location>
        <begin position="86"/>
        <end position="122"/>
    </location>
</feature>
<dbReference type="InterPro" id="IPR050400">
    <property type="entry name" value="Bact_Cytoskel_RodZ"/>
</dbReference>
<gene>
    <name evidence="4" type="ORF">J2S01_000715</name>
</gene>
<feature type="compositionally biased region" description="Polar residues" evidence="1">
    <location>
        <begin position="86"/>
        <end position="107"/>
    </location>
</feature>
<keyword evidence="2" id="KW-0812">Transmembrane</keyword>
<proteinExistence type="predicted"/>
<dbReference type="Pfam" id="PF13464">
    <property type="entry name" value="RodZ_C"/>
    <property type="match status" value="1"/>
</dbReference>
<dbReference type="Proteomes" id="UP001239167">
    <property type="component" value="Unassembled WGS sequence"/>
</dbReference>
<dbReference type="InterPro" id="IPR010982">
    <property type="entry name" value="Lambda_DNA-bd_dom_sf"/>
</dbReference>
<dbReference type="Pfam" id="PF13413">
    <property type="entry name" value="HTH_25"/>
    <property type="match status" value="1"/>
</dbReference>
<dbReference type="Gene3D" id="1.10.260.40">
    <property type="entry name" value="lambda repressor-like DNA-binding domains"/>
    <property type="match status" value="1"/>
</dbReference>
<feature type="transmembrane region" description="Helical" evidence="2">
    <location>
        <begin position="132"/>
        <end position="151"/>
    </location>
</feature>
<evidence type="ECO:0000259" key="3">
    <source>
        <dbReference type="Pfam" id="PF13464"/>
    </source>
</evidence>
<feature type="domain" description="Cytoskeleton protein RodZ-like C-terminal" evidence="3">
    <location>
        <begin position="197"/>
        <end position="261"/>
    </location>
</feature>
<keyword evidence="2" id="KW-1133">Transmembrane helix</keyword>
<dbReference type="CDD" id="cd00093">
    <property type="entry name" value="HTH_XRE"/>
    <property type="match status" value="1"/>
</dbReference>
<evidence type="ECO:0000256" key="2">
    <source>
        <dbReference type="SAM" id="Phobius"/>
    </source>
</evidence>
<dbReference type="InterPro" id="IPR001387">
    <property type="entry name" value="Cro/C1-type_HTH"/>
</dbReference>
<evidence type="ECO:0000256" key="1">
    <source>
        <dbReference type="SAM" id="MobiDB-lite"/>
    </source>
</evidence>
<comment type="caution">
    <text evidence="4">The sequence shown here is derived from an EMBL/GenBank/DDBJ whole genome shotgun (WGS) entry which is preliminary data.</text>
</comment>
<protein>
    <submittedName>
        <fullName evidence="4">Cytoskeletal protein RodZ</fullName>
    </submittedName>
</protein>
<keyword evidence="2" id="KW-0472">Membrane</keyword>
<evidence type="ECO:0000313" key="4">
    <source>
        <dbReference type="EMBL" id="MDQ0203019.1"/>
    </source>
</evidence>
<feature type="compositionally biased region" description="Basic and acidic residues" evidence="1">
    <location>
        <begin position="108"/>
        <end position="122"/>
    </location>
</feature>
<name>A0ABT9Y5N1_9FIRM</name>
<reference evidence="4 5" key="1">
    <citation type="submission" date="2023-07" db="EMBL/GenBank/DDBJ databases">
        <title>Genomic Encyclopedia of Type Strains, Phase IV (KMG-IV): sequencing the most valuable type-strain genomes for metagenomic binning, comparative biology and taxonomic classification.</title>
        <authorList>
            <person name="Goeker M."/>
        </authorList>
    </citation>
    <scope>NUCLEOTIDE SEQUENCE [LARGE SCALE GENOMIC DNA]</scope>
    <source>
        <strain evidence="4 5">DSM 16980</strain>
    </source>
</reference>
<organism evidence="4 5">
    <name type="scientific">Pectinatus haikarae</name>
    <dbReference type="NCBI Taxonomy" id="349096"/>
    <lineage>
        <taxon>Bacteria</taxon>
        <taxon>Bacillati</taxon>
        <taxon>Bacillota</taxon>
        <taxon>Negativicutes</taxon>
        <taxon>Selenomonadales</taxon>
        <taxon>Selenomonadaceae</taxon>
        <taxon>Pectinatus</taxon>
    </lineage>
</organism>
<dbReference type="PANTHER" id="PTHR34475">
    <property type="match status" value="1"/>
</dbReference>
<sequence>MIGDIFRQEREKRQITLKDVENETNIRILYLEAIEKGDYKVIRGEVYLKGFIKTYAKFLDIDYNEILKKYYEENGIAAPEDDSYLRQHNPQTADESAASDQQHSSLTKVDKSESGFRQRVEERRKKRSSANIVFGLIIAIVVIGCAAYFVMPLLTSSGASVGPVVPAADTKAVQPAAEPVEKTPVPVEYDGVHMEAVFNNKCWVEVKVDGKTVLEKTVDQGSTFKWDGKQEIQVILGNAGAVKIMINGKDAGSLGADGAVVTKKFTKDKIEDVKK</sequence>
<dbReference type="EMBL" id="JAUSUE010000003">
    <property type="protein sequence ID" value="MDQ0203019.1"/>
    <property type="molecule type" value="Genomic_DNA"/>
</dbReference>